<reference evidence="3 4" key="1">
    <citation type="submission" date="2024-12" db="EMBL/GenBank/DDBJ databases">
        <title>The unique morphological basis and parallel evolutionary history of personate flowers in Penstemon.</title>
        <authorList>
            <person name="Depatie T.H."/>
            <person name="Wessinger C.A."/>
        </authorList>
    </citation>
    <scope>NUCLEOTIDE SEQUENCE [LARGE SCALE GENOMIC DNA]</scope>
    <source>
        <strain evidence="3">WTNN_2</strain>
        <tissue evidence="3">Leaf</tissue>
    </source>
</reference>
<feature type="domain" description="FAF" evidence="2">
    <location>
        <begin position="15"/>
        <end position="73"/>
    </location>
</feature>
<comment type="caution">
    <text evidence="3">The sequence shown here is derived from an EMBL/GenBank/DDBJ whole genome shotgun (WGS) entry which is preliminary data.</text>
</comment>
<dbReference type="EMBL" id="JBJXBP010000004">
    <property type="protein sequence ID" value="KAL3833511.1"/>
    <property type="molecule type" value="Genomic_DNA"/>
</dbReference>
<evidence type="ECO:0000313" key="4">
    <source>
        <dbReference type="Proteomes" id="UP001634393"/>
    </source>
</evidence>
<keyword evidence="4" id="KW-1185">Reference proteome</keyword>
<dbReference type="InterPro" id="IPR046431">
    <property type="entry name" value="FAF_dom"/>
</dbReference>
<dbReference type="InterPro" id="IPR021410">
    <property type="entry name" value="FAF"/>
</dbReference>
<organism evidence="3 4">
    <name type="scientific">Penstemon smallii</name>
    <dbReference type="NCBI Taxonomy" id="265156"/>
    <lineage>
        <taxon>Eukaryota</taxon>
        <taxon>Viridiplantae</taxon>
        <taxon>Streptophyta</taxon>
        <taxon>Embryophyta</taxon>
        <taxon>Tracheophyta</taxon>
        <taxon>Spermatophyta</taxon>
        <taxon>Magnoliopsida</taxon>
        <taxon>eudicotyledons</taxon>
        <taxon>Gunneridae</taxon>
        <taxon>Pentapetalae</taxon>
        <taxon>asterids</taxon>
        <taxon>lamiids</taxon>
        <taxon>Lamiales</taxon>
        <taxon>Plantaginaceae</taxon>
        <taxon>Cheloneae</taxon>
        <taxon>Penstemon</taxon>
    </lineage>
</organism>
<dbReference type="PANTHER" id="PTHR33155">
    <property type="entry name" value="FANTASTIC FOUR-LIKE PROTEIN (DUF3049)"/>
    <property type="match status" value="1"/>
</dbReference>
<protein>
    <recommendedName>
        <fullName evidence="2">FAF domain-containing protein</fullName>
    </recommendedName>
</protein>
<evidence type="ECO:0000259" key="2">
    <source>
        <dbReference type="Pfam" id="PF11250"/>
    </source>
</evidence>
<accession>A0ABD3T966</accession>
<dbReference type="PANTHER" id="PTHR33155:SF75">
    <property type="entry name" value="OS02G0750800 PROTEIN"/>
    <property type="match status" value="1"/>
</dbReference>
<dbReference type="Pfam" id="PF11250">
    <property type="entry name" value="FAF"/>
    <property type="match status" value="1"/>
</dbReference>
<evidence type="ECO:0000313" key="3">
    <source>
        <dbReference type="EMBL" id="KAL3833511.1"/>
    </source>
</evidence>
<proteinExistence type="inferred from homology"/>
<sequence length="99" mass="11841">MHNEELVEYDGVDKRYPPPLPWLARTDNLLSRTPWVMQKYHTTNGRLIIKKEKVKRYEYFKVYRSNDRLVLKLVLLDNAFDESGKELHCSLDDTRDEGK</sequence>
<evidence type="ECO:0000256" key="1">
    <source>
        <dbReference type="ARBA" id="ARBA00008690"/>
    </source>
</evidence>
<name>A0ABD3T966_9LAMI</name>
<gene>
    <name evidence="3" type="ORF">ACJIZ3_008247</name>
</gene>
<dbReference type="Proteomes" id="UP001634393">
    <property type="component" value="Unassembled WGS sequence"/>
</dbReference>
<comment type="similarity">
    <text evidence="1">Belongs to the fantastic four family.</text>
</comment>
<dbReference type="AlphaFoldDB" id="A0ABD3T966"/>